<protein>
    <submittedName>
        <fullName evidence="2">DUF983 domain-containing protein</fullName>
    </submittedName>
</protein>
<feature type="transmembrane region" description="Helical" evidence="1">
    <location>
        <begin position="65"/>
        <end position="84"/>
    </location>
</feature>
<keyword evidence="1" id="KW-0472">Membrane</keyword>
<dbReference type="Pfam" id="PF06170">
    <property type="entry name" value="DUF983"/>
    <property type="match status" value="1"/>
</dbReference>
<dbReference type="InterPro" id="IPR009325">
    <property type="entry name" value="DUF983"/>
</dbReference>
<feature type="transmembrane region" description="Helical" evidence="1">
    <location>
        <begin position="90"/>
        <end position="110"/>
    </location>
</feature>
<keyword evidence="1" id="KW-0812">Transmembrane</keyword>
<keyword evidence="1" id="KW-1133">Transmembrane helix</keyword>
<evidence type="ECO:0000313" key="2">
    <source>
        <dbReference type="EMBL" id="QIK42067.1"/>
    </source>
</evidence>
<gene>
    <name evidence="2" type="ORF">G8E03_08580</name>
</gene>
<evidence type="ECO:0000256" key="1">
    <source>
        <dbReference type="SAM" id="Phobius"/>
    </source>
</evidence>
<accession>A0A6G7VQJ8</accession>
<dbReference type="EMBL" id="CP049811">
    <property type="protein sequence ID" value="QIK42067.1"/>
    <property type="molecule type" value="Genomic_DNA"/>
</dbReference>
<dbReference type="AlphaFoldDB" id="A0A6G7VQJ8"/>
<sequence length="135" mass="15238">MKDIQHIPATSQDERDLKPALRRGWKGRCPNCGSGPIFDGYLKVRHDCPVCNQALYHQRADDGPAWATMLIAGHLMAPMMIILFESFRLNPLAMIAVIVIPFVLLCLWLLPRIKGAFIAFQWAKRMHGFGGSSEY</sequence>
<dbReference type="KEGG" id="mon:G8E03_08580"/>
<proteinExistence type="predicted"/>
<reference evidence="2 3" key="1">
    <citation type="submission" date="2020-03" db="EMBL/GenBank/DDBJ databases">
        <title>Complete genome sequence of Monaibacterium sp. ALG8 with diverse plasmids.</title>
        <authorList>
            <person name="Sun C."/>
        </authorList>
    </citation>
    <scope>NUCLEOTIDE SEQUENCE [LARGE SCALE GENOMIC DNA]</scope>
    <source>
        <strain evidence="2 3">ALG8</strain>
    </source>
</reference>
<keyword evidence="3" id="KW-1185">Reference proteome</keyword>
<dbReference type="RefSeq" id="WP_166194032.1">
    <property type="nucleotide sequence ID" value="NZ_CP049811.1"/>
</dbReference>
<organism evidence="2 3">
    <name type="scientific">Pontivivens nitratireducens</name>
    <dbReference type="NCBI Taxonomy" id="2758038"/>
    <lineage>
        <taxon>Bacteria</taxon>
        <taxon>Pseudomonadati</taxon>
        <taxon>Pseudomonadota</taxon>
        <taxon>Alphaproteobacteria</taxon>
        <taxon>Rhodobacterales</taxon>
        <taxon>Paracoccaceae</taxon>
        <taxon>Pontivivens</taxon>
    </lineage>
</organism>
<evidence type="ECO:0000313" key="3">
    <source>
        <dbReference type="Proteomes" id="UP000500791"/>
    </source>
</evidence>
<dbReference type="Proteomes" id="UP000500791">
    <property type="component" value="Chromosome"/>
</dbReference>
<name>A0A6G7VQJ8_9RHOB</name>